<keyword evidence="3" id="KW-0597">Phosphoprotein</keyword>
<evidence type="ECO:0000259" key="8">
    <source>
        <dbReference type="SMART" id="SM00911"/>
    </source>
</evidence>
<dbReference type="AlphaFoldDB" id="A0A2U0S973"/>
<keyword evidence="4" id="KW-0808">Transferase</keyword>
<keyword evidence="5" id="KW-0547">Nucleotide-binding</keyword>
<evidence type="ECO:0000313" key="9">
    <source>
        <dbReference type="EMBL" id="PVX27923.1"/>
    </source>
</evidence>
<dbReference type="InterPro" id="IPR011102">
    <property type="entry name" value="Sig_transdc_His_kinase_HWE"/>
</dbReference>
<dbReference type="SUPFAM" id="SSF55874">
    <property type="entry name" value="ATPase domain of HSP90 chaperone/DNA topoisomerase II/histidine kinase"/>
    <property type="match status" value="1"/>
</dbReference>
<dbReference type="InterPro" id="IPR036890">
    <property type="entry name" value="HATPase_C_sf"/>
</dbReference>
<name>A0A2U0S973_9SPHN</name>
<organism evidence="9 10">
    <name type="scientific">Sphingomonas pokkalii</name>
    <dbReference type="NCBI Taxonomy" id="2175090"/>
    <lineage>
        <taxon>Bacteria</taxon>
        <taxon>Pseudomonadati</taxon>
        <taxon>Pseudomonadota</taxon>
        <taxon>Alphaproteobacteria</taxon>
        <taxon>Sphingomonadales</taxon>
        <taxon>Sphingomonadaceae</taxon>
        <taxon>Sphingomonas</taxon>
    </lineage>
</organism>
<dbReference type="GO" id="GO:0005524">
    <property type="term" value="F:ATP binding"/>
    <property type="evidence" value="ECO:0007669"/>
    <property type="project" value="UniProtKB-KW"/>
</dbReference>
<evidence type="ECO:0000313" key="10">
    <source>
        <dbReference type="Proteomes" id="UP000245890"/>
    </source>
</evidence>
<dbReference type="SMART" id="SM00911">
    <property type="entry name" value="HWE_HK"/>
    <property type="match status" value="1"/>
</dbReference>
<keyword evidence="10" id="KW-1185">Reference proteome</keyword>
<comment type="catalytic activity">
    <reaction evidence="1">
        <text>ATP + protein L-histidine = ADP + protein N-phospho-L-histidine.</text>
        <dbReference type="EC" id="2.7.13.3"/>
    </reaction>
</comment>
<reference evidence="9 10" key="1">
    <citation type="submission" date="2018-05" db="EMBL/GenBank/DDBJ databases">
        <title>Description of Sphingomonas pokkalii sp nov, isolated from the rhizosphere of saline tolerant pokkali rice and its draft genome analysis.</title>
        <authorList>
            <person name="Menon R."/>
            <person name="Kumari S."/>
            <person name="Rameshkumar N."/>
        </authorList>
    </citation>
    <scope>NUCLEOTIDE SEQUENCE [LARGE SCALE GENOMIC DNA]</scope>
    <source>
        <strain evidence="9 10">L3B27</strain>
    </source>
</reference>
<gene>
    <name evidence="9" type="ORF">DD559_19310</name>
</gene>
<protein>
    <recommendedName>
        <fullName evidence="2">histidine kinase</fullName>
        <ecNumber evidence="2">2.7.13.3</ecNumber>
    </recommendedName>
</protein>
<proteinExistence type="predicted"/>
<evidence type="ECO:0000256" key="6">
    <source>
        <dbReference type="ARBA" id="ARBA00022777"/>
    </source>
</evidence>
<evidence type="ECO:0000256" key="5">
    <source>
        <dbReference type="ARBA" id="ARBA00022741"/>
    </source>
</evidence>
<evidence type="ECO:0000256" key="7">
    <source>
        <dbReference type="ARBA" id="ARBA00022840"/>
    </source>
</evidence>
<dbReference type="EC" id="2.7.13.3" evidence="2"/>
<evidence type="ECO:0000256" key="2">
    <source>
        <dbReference type="ARBA" id="ARBA00012438"/>
    </source>
</evidence>
<dbReference type="Proteomes" id="UP000245890">
    <property type="component" value="Unassembled WGS sequence"/>
</dbReference>
<feature type="domain" description="Signal transduction histidine kinase HWE region" evidence="8">
    <location>
        <begin position="24"/>
        <end position="106"/>
    </location>
</feature>
<evidence type="ECO:0000256" key="1">
    <source>
        <dbReference type="ARBA" id="ARBA00000085"/>
    </source>
</evidence>
<sequence length="224" mass="24774">MIGAMVETTERREWEERQQVLIAELQHRTRNLMGVVRSMADKTAQASSDFDEFRSRFGDRLEALARVQGLLSRLNEHDRVTFDELIETELAAMGAAGERIRLEGPRGIRLRSSTVQTLALALHELATNAVKYGALGQADGRLAVTWHLVEDAASGRPWLHIEWREAGVEMPSPAVNPRGGGQGRELIERALPYQLGARTSYVLGANGVHCTIVIPVFSRPPKGS</sequence>
<dbReference type="EMBL" id="QENQ01000005">
    <property type="protein sequence ID" value="PVX27923.1"/>
    <property type="molecule type" value="Genomic_DNA"/>
</dbReference>
<accession>A0A2U0S973</accession>
<dbReference type="Pfam" id="PF07536">
    <property type="entry name" value="HWE_HK"/>
    <property type="match status" value="1"/>
</dbReference>
<dbReference type="GO" id="GO:0004673">
    <property type="term" value="F:protein histidine kinase activity"/>
    <property type="evidence" value="ECO:0007669"/>
    <property type="project" value="UniProtKB-EC"/>
</dbReference>
<comment type="caution">
    <text evidence="9">The sequence shown here is derived from an EMBL/GenBank/DDBJ whole genome shotgun (WGS) entry which is preliminary data.</text>
</comment>
<dbReference type="PANTHER" id="PTHR41523">
    <property type="entry name" value="TWO-COMPONENT SYSTEM SENSOR PROTEIN"/>
    <property type="match status" value="1"/>
</dbReference>
<keyword evidence="6" id="KW-0418">Kinase</keyword>
<dbReference type="OrthoDB" id="9760752at2"/>
<dbReference type="Gene3D" id="3.30.565.10">
    <property type="entry name" value="Histidine kinase-like ATPase, C-terminal domain"/>
    <property type="match status" value="1"/>
</dbReference>
<evidence type="ECO:0000256" key="4">
    <source>
        <dbReference type="ARBA" id="ARBA00022679"/>
    </source>
</evidence>
<keyword evidence="7" id="KW-0067">ATP-binding</keyword>
<evidence type="ECO:0000256" key="3">
    <source>
        <dbReference type="ARBA" id="ARBA00022553"/>
    </source>
</evidence>
<dbReference type="PANTHER" id="PTHR41523:SF8">
    <property type="entry name" value="ETHYLENE RESPONSE SENSOR PROTEIN"/>
    <property type="match status" value="1"/>
</dbReference>